<reference evidence="1" key="1">
    <citation type="submission" date="2013-04" db="EMBL/GenBank/DDBJ databases">
        <title>Comparative Genomics of Relapsing Fever Spirochetes.</title>
        <authorList>
            <person name="Schwan T.G."/>
            <person name="Raffel S.J."/>
            <person name="Porcella S.F."/>
            <person name="Martens C.A."/>
            <person name="Bruno D.P."/>
            <person name="Ricklefs S.M."/>
            <person name="Barbian K.B."/>
        </authorList>
    </citation>
    <scope>NUCLEOTIDE SEQUENCE</scope>
    <source>
        <strain evidence="1">Co53</strain>
        <plasmid evidence="1">unnamed</plasmid>
    </source>
</reference>
<geneLocation type="plasmid" evidence="1">
    <name>unnamed</name>
</geneLocation>
<accession>W5SY11</accession>
<dbReference type="HOGENOM" id="CLU_3325215_0_0_12"/>
<name>W5SY11_9SPIR</name>
<dbReference type="EMBL" id="CP005759">
    <property type="protein sequence ID" value="AHH11588.1"/>
    <property type="molecule type" value="Genomic_DNA"/>
</dbReference>
<protein>
    <submittedName>
        <fullName evidence="1">Uncharacterized protein</fullName>
    </submittedName>
</protein>
<keyword evidence="1" id="KW-0614">Plasmid</keyword>
<sequence length="38" mass="4317">MSVKVNLNNYYRDIETKVGTVGDEVFGSWFSGVNIFET</sequence>
<organism evidence="1">
    <name type="scientific">Borrelia coriaceae ATCC 43381</name>
    <dbReference type="NCBI Taxonomy" id="1408429"/>
    <lineage>
        <taxon>Bacteria</taxon>
        <taxon>Pseudomonadati</taxon>
        <taxon>Spirochaetota</taxon>
        <taxon>Spirochaetia</taxon>
        <taxon>Spirochaetales</taxon>
        <taxon>Borreliaceae</taxon>
        <taxon>Borrelia</taxon>
    </lineage>
</organism>
<dbReference type="AlphaFoldDB" id="W5SY11"/>
<proteinExistence type="predicted"/>
<gene>
    <name evidence="1" type="ORF">BCO_0900106</name>
</gene>
<evidence type="ECO:0000313" key="1">
    <source>
        <dbReference type="EMBL" id="AHH11588.1"/>
    </source>
</evidence>